<feature type="domain" description="3-hydroxyisobutyrate dehydrogenase-like NAD-binding" evidence="3">
    <location>
        <begin position="101"/>
        <end position="220"/>
    </location>
</feature>
<dbReference type="Gene3D" id="3.40.50.720">
    <property type="entry name" value="NAD(P)-binding Rossmann-like Domain"/>
    <property type="match status" value="1"/>
</dbReference>
<dbReference type="InterPro" id="IPR051265">
    <property type="entry name" value="HIBADH-related_NP60_sf"/>
</dbReference>
<sequence>MLSDADTTARLLGIDEADGPSFARTTVIQMATIAPSESKQLMSAVARRGGDYFESPVLGSLPEAKSGNLILMVGATEEQFVKWRDILALFGPTPRLIGPVGAGACVKLAMNQLIAALTIAFSESLALVQKEQVDVDAFMAITRASALYAPTYDKKLARMLERDFANPNFPTKHLLKDVRLFAKAAAEAGISTDTLHAFERLLDQAAQQGFAGADYAAVYSSVNPPTE</sequence>
<evidence type="ECO:0000259" key="3">
    <source>
        <dbReference type="Pfam" id="PF14833"/>
    </source>
</evidence>
<gene>
    <name evidence="4" type="ORF">NB231_00460</name>
</gene>
<dbReference type="SUPFAM" id="SSF48179">
    <property type="entry name" value="6-phosphogluconate dehydrogenase C-terminal domain-like"/>
    <property type="match status" value="1"/>
</dbReference>
<evidence type="ECO:0000256" key="1">
    <source>
        <dbReference type="ARBA" id="ARBA00023002"/>
    </source>
</evidence>
<dbReference type="SUPFAM" id="SSF51735">
    <property type="entry name" value="NAD(P)-binding Rossmann-fold domains"/>
    <property type="match status" value="1"/>
</dbReference>
<dbReference type="GO" id="GO:0016491">
    <property type="term" value="F:oxidoreductase activity"/>
    <property type="evidence" value="ECO:0007669"/>
    <property type="project" value="UniProtKB-KW"/>
</dbReference>
<dbReference type="eggNOG" id="COG2084">
    <property type="taxonomic scope" value="Bacteria"/>
</dbReference>
<name>A4BV63_9GAMM</name>
<dbReference type="InterPro" id="IPR006115">
    <property type="entry name" value="6PGDH_NADP-bd"/>
</dbReference>
<dbReference type="HOGENOM" id="CLU_035117_0_8_6"/>
<evidence type="ECO:0000313" key="5">
    <source>
        <dbReference type="Proteomes" id="UP000003374"/>
    </source>
</evidence>
<reference evidence="4 5" key="1">
    <citation type="submission" date="2006-02" db="EMBL/GenBank/DDBJ databases">
        <authorList>
            <person name="Waterbury J."/>
            <person name="Ferriera S."/>
            <person name="Johnson J."/>
            <person name="Kravitz S."/>
            <person name="Halpern A."/>
            <person name="Remington K."/>
            <person name="Beeson K."/>
            <person name="Tran B."/>
            <person name="Rogers Y.-H."/>
            <person name="Friedman R."/>
            <person name="Venter J.C."/>
        </authorList>
    </citation>
    <scope>NUCLEOTIDE SEQUENCE [LARGE SCALE GENOMIC DNA]</scope>
    <source>
        <strain evidence="4 5">Nb-231</strain>
    </source>
</reference>
<dbReference type="GO" id="GO:0050661">
    <property type="term" value="F:NADP binding"/>
    <property type="evidence" value="ECO:0007669"/>
    <property type="project" value="InterPro"/>
</dbReference>
<dbReference type="InterPro" id="IPR013328">
    <property type="entry name" value="6PGD_dom2"/>
</dbReference>
<dbReference type="GO" id="GO:0051287">
    <property type="term" value="F:NAD binding"/>
    <property type="evidence" value="ECO:0007669"/>
    <property type="project" value="InterPro"/>
</dbReference>
<dbReference type="InterPro" id="IPR008927">
    <property type="entry name" value="6-PGluconate_DH-like_C_sf"/>
</dbReference>
<proteinExistence type="predicted"/>
<keyword evidence="5" id="KW-1185">Reference proteome</keyword>
<dbReference type="Pfam" id="PF14833">
    <property type="entry name" value="NAD_binding_11"/>
    <property type="match status" value="1"/>
</dbReference>
<keyword evidence="1" id="KW-0560">Oxidoreductase</keyword>
<dbReference type="Proteomes" id="UP000003374">
    <property type="component" value="Unassembled WGS sequence"/>
</dbReference>
<comment type="caution">
    <text evidence="4">The sequence shown here is derived from an EMBL/GenBank/DDBJ whole genome shotgun (WGS) entry which is preliminary data.</text>
</comment>
<dbReference type="AlphaFoldDB" id="A4BV63"/>
<organism evidence="4 5">
    <name type="scientific">Nitrococcus mobilis Nb-231</name>
    <dbReference type="NCBI Taxonomy" id="314278"/>
    <lineage>
        <taxon>Bacteria</taxon>
        <taxon>Pseudomonadati</taxon>
        <taxon>Pseudomonadota</taxon>
        <taxon>Gammaproteobacteria</taxon>
        <taxon>Chromatiales</taxon>
        <taxon>Ectothiorhodospiraceae</taxon>
        <taxon>Nitrococcus</taxon>
    </lineage>
</organism>
<evidence type="ECO:0000259" key="2">
    <source>
        <dbReference type="Pfam" id="PF03446"/>
    </source>
</evidence>
<feature type="domain" description="6-phosphogluconate dehydrogenase NADP-binding" evidence="2">
    <location>
        <begin position="25"/>
        <end position="92"/>
    </location>
</feature>
<dbReference type="Pfam" id="PF03446">
    <property type="entry name" value="NAD_binding_2"/>
    <property type="match status" value="1"/>
</dbReference>
<dbReference type="InterPro" id="IPR036291">
    <property type="entry name" value="NAD(P)-bd_dom_sf"/>
</dbReference>
<accession>A4BV63</accession>
<dbReference type="PANTHER" id="PTHR43580:SF9">
    <property type="entry name" value="GLYOXYLATE_SUCCINIC SEMIALDEHYDE REDUCTASE 1"/>
    <property type="match status" value="1"/>
</dbReference>
<dbReference type="STRING" id="314278.NB231_00460"/>
<protein>
    <submittedName>
        <fullName evidence="4">3-hydroxyacid dehydrogenase</fullName>
    </submittedName>
</protein>
<dbReference type="Gene3D" id="1.10.1040.10">
    <property type="entry name" value="N-(1-d-carboxylethyl)-l-norvaline Dehydrogenase, domain 2"/>
    <property type="match status" value="1"/>
</dbReference>
<dbReference type="InterPro" id="IPR029154">
    <property type="entry name" value="HIBADH-like_NADP-bd"/>
</dbReference>
<dbReference type="EMBL" id="AAOF01000023">
    <property type="protein sequence ID" value="EAR20405.1"/>
    <property type="molecule type" value="Genomic_DNA"/>
</dbReference>
<evidence type="ECO:0000313" key="4">
    <source>
        <dbReference type="EMBL" id="EAR20405.1"/>
    </source>
</evidence>
<dbReference type="PANTHER" id="PTHR43580">
    <property type="entry name" value="OXIDOREDUCTASE GLYR1-RELATED"/>
    <property type="match status" value="1"/>
</dbReference>